<name>A0A916X4U5_9SPHN</name>
<evidence type="ECO:0000259" key="3">
    <source>
        <dbReference type="Pfam" id="PF13579"/>
    </source>
</evidence>
<proteinExistence type="predicted"/>
<dbReference type="GO" id="GO:0016757">
    <property type="term" value="F:glycosyltransferase activity"/>
    <property type="evidence" value="ECO:0007669"/>
    <property type="project" value="UniProtKB-KW"/>
</dbReference>
<keyword evidence="1" id="KW-0328">Glycosyltransferase</keyword>
<evidence type="ECO:0000313" key="4">
    <source>
        <dbReference type="EMBL" id="GGB91826.1"/>
    </source>
</evidence>
<dbReference type="Gene3D" id="3.40.50.2000">
    <property type="entry name" value="Glycogen Phosphorylase B"/>
    <property type="match status" value="2"/>
</dbReference>
<dbReference type="EMBL" id="BMHK01000004">
    <property type="protein sequence ID" value="GGB91826.1"/>
    <property type="molecule type" value="Genomic_DNA"/>
</dbReference>
<dbReference type="Pfam" id="PF13579">
    <property type="entry name" value="Glyco_trans_4_4"/>
    <property type="match status" value="1"/>
</dbReference>
<dbReference type="SUPFAM" id="SSF53756">
    <property type="entry name" value="UDP-Glycosyltransferase/glycogen phosphorylase"/>
    <property type="match status" value="1"/>
</dbReference>
<comment type="caution">
    <text evidence="4">The sequence shown here is derived from an EMBL/GenBank/DDBJ whole genome shotgun (WGS) entry which is preliminary data.</text>
</comment>
<organism evidence="4 5">
    <name type="scientific">Novosphingobium endophyticum</name>
    <dbReference type="NCBI Taxonomy" id="1955250"/>
    <lineage>
        <taxon>Bacteria</taxon>
        <taxon>Pseudomonadati</taxon>
        <taxon>Pseudomonadota</taxon>
        <taxon>Alphaproteobacteria</taxon>
        <taxon>Sphingomonadales</taxon>
        <taxon>Sphingomonadaceae</taxon>
        <taxon>Novosphingobium</taxon>
    </lineage>
</organism>
<dbReference type="PANTHER" id="PTHR12526:SF510">
    <property type="entry name" value="D-INOSITOL 3-PHOSPHATE GLYCOSYLTRANSFERASE"/>
    <property type="match status" value="1"/>
</dbReference>
<reference evidence="4" key="2">
    <citation type="submission" date="2020-09" db="EMBL/GenBank/DDBJ databases">
        <authorList>
            <person name="Sun Q."/>
            <person name="Zhou Y."/>
        </authorList>
    </citation>
    <scope>NUCLEOTIDE SEQUENCE</scope>
    <source>
        <strain evidence="4">CGMCC 1.15095</strain>
    </source>
</reference>
<dbReference type="CDD" id="cd03794">
    <property type="entry name" value="GT4_WbuB-like"/>
    <property type="match status" value="1"/>
</dbReference>
<accession>A0A916X4U5</accession>
<keyword evidence="2" id="KW-0808">Transferase</keyword>
<reference evidence="4" key="1">
    <citation type="journal article" date="2014" name="Int. J. Syst. Evol. Microbiol.">
        <title>Complete genome sequence of Corynebacterium casei LMG S-19264T (=DSM 44701T), isolated from a smear-ripened cheese.</title>
        <authorList>
            <consortium name="US DOE Joint Genome Institute (JGI-PGF)"/>
            <person name="Walter F."/>
            <person name="Albersmeier A."/>
            <person name="Kalinowski J."/>
            <person name="Ruckert C."/>
        </authorList>
    </citation>
    <scope>NUCLEOTIDE SEQUENCE</scope>
    <source>
        <strain evidence="4">CGMCC 1.15095</strain>
    </source>
</reference>
<dbReference type="InterPro" id="IPR028098">
    <property type="entry name" value="Glyco_trans_4-like_N"/>
</dbReference>
<evidence type="ECO:0000313" key="5">
    <source>
        <dbReference type="Proteomes" id="UP000608154"/>
    </source>
</evidence>
<keyword evidence="5" id="KW-1185">Reference proteome</keyword>
<dbReference type="Proteomes" id="UP000608154">
    <property type="component" value="Unassembled WGS sequence"/>
</dbReference>
<dbReference type="AlphaFoldDB" id="A0A916X4U5"/>
<dbReference type="PANTHER" id="PTHR12526">
    <property type="entry name" value="GLYCOSYLTRANSFERASE"/>
    <property type="match status" value="1"/>
</dbReference>
<evidence type="ECO:0000256" key="2">
    <source>
        <dbReference type="ARBA" id="ARBA00022679"/>
    </source>
</evidence>
<evidence type="ECO:0000256" key="1">
    <source>
        <dbReference type="ARBA" id="ARBA00022676"/>
    </source>
</evidence>
<gene>
    <name evidence="4" type="ORF">GCM10011494_07740</name>
</gene>
<dbReference type="Pfam" id="PF13692">
    <property type="entry name" value="Glyco_trans_1_4"/>
    <property type="match status" value="1"/>
</dbReference>
<feature type="domain" description="Glycosyltransferase subfamily 4-like N-terminal" evidence="3">
    <location>
        <begin position="6"/>
        <end position="153"/>
    </location>
</feature>
<protein>
    <recommendedName>
        <fullName evidence="3">Glycosyltransferase subfamily 4-like N-terminal domain-containing protein</fullName>
    </recommendedName>
</protein>
<sequence>MPELEIDILTTQPNRYRESSASAPALEITGNVRVFRLTLPEHDSGMHDQGLAFIAYARQGLRAIRSEGPYDAVFATSSRLMTASFATLVSRRLDLPLYLDIRDLFADTMTDVLPRWMATAFAPVIRALERWTFQSAGRINVVSEGFADYVRQVAPSTELRNFTNGIDDEFLSASPGRRPRNADAPPLIVYAGNVGEGQGLHRIIPEVARRLGDRVRFRVIGHGGRIQQLRAQVGDVTANVELLPPVPRAELHSHYADADILFLHLNDYPAFRKVLPSKIFEYAATGRPIAAGVAGYSAQFIREHVENAQVFPPCDVDGMIEAIEILSDSSAPVDRSPFLERYARRRITTAMAHDVAQFVHSNH</sequence>